<dbReference type="Proteomes" id="UP000479190">
    <property type="component" value="Unassembled WGS sequence"/>
</dbReference>
<gene>
    <name evidence="1" type="ORF">TBRA_LOCUS10348</name>
</gene>
<organism evidence="1 2">
    <name type="scientific">Trichogramma brassicae</name>
    <dbReference type="NCBI Taxonomy" id="86971"/>
    <lineage>
        <taxon>Eukaryota</taxon>
        <taxon>Metazoa</taxon>
        <taxon>Ecdysozoa</taxon>
        <taxon>Arthropoda</taxon>
        <taxon>Hexapoda</taxon>
        <taxon>Insecta</taxon>
        <taxon>Pterygota</taxon>
        <taxon>Neoptera</taxon>
        <taxon>Endopterygota</taxon>
        <taxon>Hymenoptera</taxon>
        <taxon>Apocrita</taxon>
        <taxon>Proctotrupomorpha</taxon>
        <taxon>Chalcidoidea</taxon>
        <taxon>Trichogrammatidae</taxon>
        <taxon>Trichogramma</taxon>
    </lineage>
</organism>
<accession>A0A6H5ISH1</accession>
<evidence type="ECO:0000313" key="2">
    <source>
        <dbReference type="Proteomes" id="UP000479190"/>
    </source>
</evidence>
<keyword evidence="2" id="KW-1185">Reference proteome</keyword>
<evidence type="ECO:0000313" key="1">
    <source>
        <dbReference type="EMBL" id="CAB0038570.1"/>
    </source>
</evidence>
<proteinExistence type="predicted"/>
<sequence>MSDIWTSSSSRLAIANNRTRIVANSCKGAQRVYPIDNIDPNRAYRPIFPPSPRVLRYNNALRACDARRHTGRAGVGARERQVRLRNPLAAAVGPITRPYVYERAPRNNINIRDAYYKTRGPTIRVYILYEAYDNGCSCARPLNHLTKCEHRSLVHYTLHRRRRRRDESRKLLQ</sequence>
<name>A0A6H5ISH1_9HYME</name>
<protein>
    <submittedName>
        <fullName evidence="1">Uncharacterized protein</fullName>
    </submittedName>
</protein>
<reference evidence="1 2" key="1">
    <citation type="submission" date="2020-02" db="EMBL/GenBank/DDBJ databases">
        <authorList>
            <person name="Ferguson B K."/>
        </authorList>
    </citation>
    <scope>NUCLEOTIDE SEQUENCE [LARGE SCALE GENOMIC DNA]</scope>
</reference>
<dbReference type="AlphaFoldDB" id="A0A6H5ISH1"/>
<dbReference type="EMBL" id="CADCXV010000917">
    <property type="protein sequence ID" value="CAB0038570.1"/>
    <property type="molecule type" value="Genomic_DNA"/>
</dbReference>